<gene>
    <name evidence="4" type="ORF">E0F89_16215</name>
</gene>
<dbReference type="Pfam" id="PF13585">
    <property type="entry name" value="CHU_C"/>
    <property type="match status" value="1"/>
</dbReference>
<keyword evidence="1" id="KW-0677">Repeat</keyword>
<dbReference type="PANTHER" id="PTHR24273:SF32">
    <property type="entry name" value="HYALIN"/>
    <property type="match status" value="1"/>
</dbReference>
<protein>
    <submittedName>
        <fullName evidence="4">Gliding motility-associated C-terminal domain-containing protein</fullName>
    </submittedName>
</protein>
<feature type="signal peptide" evidence="2">
    <location>
        <begin position="1"/>
        <end position="20"/>
    </location>
</feature>
<dbReference type="InterPro" id="IPR003410">
    <property type="entry name" value="HYR_dom"/>
</dbReference>
<dbReference type="Proteomes" id="UP000295278">
    <property type="component" value="Unassembled WGS sequence"/>
</dbReference>
<reference evidence="4 5" key="1">
    <citation type="submission" date="2019-03" db="EMBL/GenBank/DDBJ databases">
        <title>Flavobacterium AT-3-2 sp. nov., isolated from arctic soil.</title>
        <authorList>
            <person name="Chaudhary D.K."/>
        </authorList>
    </citation>
    <scope>NUCLEOTIDE SEQUENCE [LARGE SCALE GENOMIC DNA]</scope>
    <source>
        <strain evidence="4 5">AT-3-2</strain>
    </source>
</reference>
<feature type="chain" id="PRO_5020471703" evidence="2">
    <location>
        <begin position="21"/>
        <end position="4055"/>
    </location>
</feature>
<sequence>MKIKTTLLLLFLLSFSATFAQVLVPSSDTSCPSGDLSLVGATLTGGDLCNSCDSGTLVTKTLTLSINNSTGSTRTSFAFWGDLEEYSGDDGSLVKTTPISGCKGPVPDKRITNLNFSDISFTCGNTLKITNLFLAWTDASPNSICPLDPASISPKCGKLPSIEINSGVNAEFILTDTKCNIGNGSIDLKPVGGKAPYTYSWTTLDGNIPTAQLNNEDLTNLVAGTYTVTITDANNCSITKSRTINENAPPACSITGAAGPVCPSSSNTYAAPVGMKTYKWSLVSGNGATIVTGTEDDKDVTVLAGLVCNSSFTLSLTVTDENGCTSTCEKTVNVIDSTTPKPSVKLSDIILTGCNGNFPAPDIKLITVEAGACSIPLVAFVSDSAPTLNGCNETTLRTYSVTDACGNSITVTQKLIRTIDTTKPTASNPSDITITGCNGTFPLPDTTVVIDAMDTCSIPLVAFVSDSTPTLNGCNETTLRTYSATDACGNSITVTQKLIRTIDTTKPTASNPSDITITGCNGTFPLPDTAVVIDAMDTCSIPVVAFVSDSTPTLNGCNETTLRTYSVTDACGNSITVTQKLIRTIDTTKPTASNPSDITITGCNGTFPLPDTTVVIDEADTCSIPVVAFVSDSAPTLNGCNETTLRTYSVTDACGNSITVTQKLIRTIDTTKPTASNPSDITITGCNGAFPLPDTAVVIDEADTCSIPLVAFVSDSAPTLNGCNETTLRTYSVTDACGNSINVTQKLIRTIDTTKPTASNPSDITITGCNGTFPLPDTAVVIDEADTCSIPVVAFVSDSAPTLNGCNETTLRTYSVTDACGNSIMVTQKLIRTIDTTKPTASNPSDITITGCNGTFPLPDTTVVIDEADTCSIPLVAFVSDSAPTLNGCNETTLRTYSVTDACGNSINVTQKLIRLVDQTAPVIAALPSAMTISCPGAPLFANATATDDCDAAFTLTSADVTTPGACAGEYSITRIWTATDACNNVSTASQTINVQDDTAPTFTIPQNITISNAENCIANTNPTVTGTLTNIKDICDSNPIVTYKDDNCFGSSPENGSINSGSGNYFPFVVSGFDDLSASNIEKIALAFETNQGKGRAEFTLVSPSGQGIILVGPYCTGGECDDATSNSKELYLPVFYPNSSEYIQWNNSNFIQVGSAQNFKPYGTTTSPNTIAGLTSYVSSFENFTGPMNGTWFIYARKQAQVNGSIDFKSVCLTPAISCPVTQFIARTWAVTDACGNKTTATQTIKIEDKTAPVFVETLPKNLTVECSMVPAPAILTATDNCSAITVNFVENSVAGACAGSYILTRTWTAIDACGTATTHSQIINVQDTTAPTFIGTLPENVTVECSAVPTAATLTAADNCGGATVKFTESSVAGTNSGSFVLIRTWTATDACGLTTIHSQTVTVQDTTAPTVSETILQDVTAECSVVLMPPTAADACSGTITGTTTTVFPITTQGTTVVTWTFVDSNGNIETATQNVIINDTTKPTKPILTDVNGICSATVLAPSTTDNCSGTITGTTTTVFPITTKGTTVVIWTFTDAKGNTETATQNVIIADTTKPIKPVLTDVFGQCSAVVTHPTTTDDCSGTITGTTSTVFPITTQGTTVVTWTFTDGNGNVETATQNVIITDTTLPTISCAGPVTVKLDSAACYASNVTLDIPSTADNCVVASVSNDAPNTFPIGTTTVTWTVTDGAGLTASCEQTVTVIGSIIANDDIGTNVNGSIGGVALINVLTNDLLNCKTANSADIITTFISSTNSGVTLSGTNVLVAPGTPAGSYTLVYSICEILNPTNCDTATVTVTVNAAAIVANDDAGNAVNGSTGGTAVANVLSNDTLNGVAVVPAQVNTTFVSSTNAEITLSGTTVMVAAGTPAGSYTLVYSICEILNPTNCDTATVTVTVNAAAIVANDDAGTAVNGSIGGTAVPNVLSNDTLNGVEVVPDQVNTTFVSSTNAGITLSGTTVMVAAGTPAGSYSLVYSICEILNPTNCDTATVSVIVNAAAIVANDDAGNAVNGSTGGTASTNVLSNDTLNGVAVDPAQVNTTFVSSTNAGITLSGTTVMVAAGTPAGSYTLVYSICEILNPTNCDTATVSVIVNAASIVANDDAGNAVNGSTGGTAVANVLSNDTLNGVAVLPSQVNTTFVSSTNAGITLSGTTVMVAAGTPVGSYTLVYSICEILNPTNCDTATVTVTVNAAAIVANDDAGTAVNGSIGGTASTNVLSNDTLNGVAVVPDQVNTTFVSSMNSGITLSGTTVMVAAGTPAGSYSLVYSICEILNPTNCDTATVSVIVNAAAIVANDDAGNAVNGSTGGTAVANVLSNDMLNGVAVLPSQVNTTFVSSTNAGITLSGTTVLVDAGTPAGSYSLVYSICEILNPTNCDTATVTVTVNATAIVANDDAGNAVNGSAGGTAVTNVLSNDTLNGVAVVPAQVNTTFVSSTNAGITLSGTTVMVAAGTPAGSYTLVYSICEILNPTNCDTATVTVTVKAAAIVANDDAGNAVNGSTGGTAVANVLSNDMLNGVAVLPSQVNTTFVSSTNAGITLSGTTVLVDAGTPAGSYSLVYSICEILNPTNCDTATVTVTVNAAAIVANDDAGTAVNGSIGGTAVTNVLSNDTLNGVAVVAAQVNTTFVSSTNAGITLSGTSVLVAAGTPAGSYSLVYSICEILNPTNCDTATVTVTVNAAAIVANDDAGTAVNGSIGGTAVANVLSNDTLNGVAVVPAQVNTTVVSSTNAGITLSGTTVIVAAGTPAGSYSLVYSICEILNPTNCDTATVTVTVNAAAIVANDDAGNAVNGSTGGTAVANVLSNDTLNGVAVVPAQVNTTFVSSTNAGITLSGTTVMVAAGTPAGSYTLVYSICEILNPTNCDTATVSVIVNAASIVANDDAGTAVNGSIGGTASANVLSNDTLNGVAVLPSQVNTTFVSSTNAGITLSGTTVIVAAGTTAGSYTLVYSICEILNPTNCDTATVTVTVNAAAIVANDDAGTAVNGSTGGTAVANVLSNDTLNGAAVDPAQVNTTFVSSTNAGITLSGTTVIVAAGTPAGSYTLVYSICEILNPTNCDTATVNVTVNAAAIVANDDAGTAVNGSKGGTAVANVLSNDTLNGAAVDPAQVNTTFVSSTNAGITLSGTTVMVAAETPAGSYTLVYSICEILNPTNCDTATVTVTVNAAAIVANDDAGTAVNGSTGGTAVANVLSNDTLNGAAVDPAQVNTTFVSSTNAGITLSGTTVIVAAGTTAGSYTLVYSICEILNPTNCDTATVTVTVNAAAIVANDDAGTAVNGSIGGTASTNVLSNDTLNGVAVLPSQVNTTFVSSTNAGITLSGTTVQVAAGTPAGSYTLVYSICEILNPTNCDTATVTVTVNAAAIAANDDAGTAVNGSTGGTAVTNVLSNDTLNGVAVNPAQVNTTFVSSTNAGITLSGTTVLVAAGTPAGSYSLVYSICEILNPTNCDTATVSVIVNAASIVANDDAGTAVNGSIGGTASTNVLSNDTLNGVAVVPAQVNTTFVSSTNAGITLSGTTVMVAAGTPAGSYSLVYSICEILNPTNCDTATVTVTVNAAAIVANDDAGNAVNGSTGGTAVANVLSNDTLNGVAVLPSQVNTTFVSSTNAGITLSGTTVMVAAGTPAGSYSLVYSICEILNPTNCDTATVTVTVNAAAIVANDDAGTAVNGSAGGTAVANVLSNDTLNGVAVDPAQVNTTFVSSTNAGITLSGTSVLVAAGTPVGSYTLVYNICEILNPTNCDQANVTVIVTGANIVANDDAGNAVNGSTGGTAVTNVLSNDTLNGVAVLPAQVNTTFVSSTNAGITLSGTTVLVAAGTPAGSYTLVYSICEILNPTNCDQANVTVTVTGANIVANDDVGNEVNGSEGGTALTNILSNDTLNGAAVIAAQVNTTFVSSTNTGITLSGTSVLVAAGTPSGTYTLIYQICEILNPTNCDQATVSVIVTAPGIVLGCGTVTVHNAFSPNGDGINEVFTIDNIDDTLCYPENTVSIYNRWGVLVYETSGYNNNDKAFRGVSEGRSTISQSSGLPTGTYFYILNYTSIDGNGGVKTNTKDGYLYLTSN</sequence>
<feature type="domain" description="HYR" evidence="3">
    <location>
        <begin position="1629"/>
        <end position="1709"/>
    </location>
</feature>
<evidence type="ECO:0000256" key="1">
    <source>
        <dbReference type="ARBA" id="ARBA00022737"/>
    </source>
</evidence>
<proteinExistence type="predicted"/>
<keyword evidence="5" id="KW-1185">Reference proteome</keyword>
<keyword evidence="2" id="KW-0732">Signal</keyword>
<dbReference type="PANTHER" id="PTHR24273">
    <property type="entry name" value="FI04643P-RELATED"/>
    <property type="match status" value="1"/>
</dbReference>
<dbReference type="Pfam" id="PF02494">
    <property type="entry name" value="HYR"/>
    <property type="match status" value="1"/>
</dbReference>
<evidence type="ECO:0000256" key="2">
    <source>
        <dbReference type="SAM" id="SignalP"/>
    </source>
</evidence>
<dbReference type="OrthoDB" id="9805017at2"/>
<name>A0A4R5AS42_9FLAO</name>
<evidence type="ECO:0000313" key="5">
    <source>
        <dbReference type="Proteomes" id="UP000295278"/>
    </source>
</evidence>
<accession>A0A4R5AS42</accession>
<dbReference type="RefSeq" id="WP_131910780.1">
    <property type="nucleotide sequence ID" value="NZ_SMFM01000012.1"/>
</dbReference>
<dbReference type="EMBL" id="SMFM01000012">
    <property type="protein sequence ID" value="TDD73924.1"/>
    <property type="molecule type" value="Genomic_DNA"/>
</dbReference>
<evidence type="ECO:0000259" key="3">
    <source>
        <dbReference type="PROSITE" id="PS50825"/>
    </source>
</evidence>
<dbReference type="Gene3D" id="2.60.40.10">
    <property type="entry name" value="Immunoglobulins"/>
    <property type="match status" value="3"/>
</dbReference>
<dbReference type="InterPro" id="IPR013783">
    <property type="entry name" value="Ig-like_fold"/>
</dbReference>
<organism evidence="4 5">
    <name type="scientific">Flavobacterium caseinilyticum</name>
    <dbReference type="NCBI Taxonomy" id="2541732"/>
    <lineage>
        <taxon>Bacteria</taxon>
        <taxon>Pseudomonadati</taxon>
        <taxon>Bacteroidota</taxon>
        <taxon>Flavobacteriia</taxon>
        <taxon>Flavobacteriales</taxon>
        <taxon>Flavobacteriaceae</taxon>
        <taxon>Flavobacterium</taxon>
    </lineage>
</organism>
<dbReference type="PROSITE" id="PS50825">
    <property type="entry name" value="HYR"/>
    <property type="match status" value="1"/>
</dbReference>
<comment type="caution">
    <text evidence="4">The sequence shown here is derived from an EMBL/GenBank/DDBJ whole genome shotgun (WGS) entry which is preliminary data.</text>
</comment>
<evidence type="ECO:0000313" key="4">
    <source>
        <dbReference type="EMBL" id="TDD73924.1"/>
    </source>
</evidence>